<evidence type="ECO:0000313" key="2">
    <source>
        <dbReference type="Proteomes" id="UP000807716"/>
    </source>
</evidence>
<dbReference type="EMBL" id="JAAAJB010000194">
    <property type="protein sequence ID" value="KAG0262214.1"/>
    <property type="molecule type" value="Genomic_DNA"/>
</dbReference>
<proteinExistence type="predicted"/>
<accession>A0A9P6QBD8</accession>
<dbReference type="Proteomes" id="UP000807716">
    <property type="component" value="Unassembled WGS sequence"/>
</dbReference>
<reference evidence="1" key="1">
    <citation type="journal article" date="2020" name="Fungal Divers.">
        <title>Resolving the Mortierellaceae phylogeny through synthesis of multi-gene phylogenetics and phylogenomics.</title>
        <authorList>
            <person name="Vandepol N."/>
            <person name="Liber J."/>
            <person name="Desiro A."/>
            <person name="Na H."/>
            <person name="Kennedy M."/>
            <person name="Barry K."/>
            <person name="Grigoriev I.V."/>
            <person name="Miller A.N."/>
            <person name="O'Donnell K."/>
            <person name="Stajich J.E."/>
            <person name="Bonito G."/>
        </authorList>
    </citation>
    <scope>NUCLEOTIDE SEQUENCE</scope>
    <source>
        <strain evidence="1">BC1065</strain>
    </source>
</reference>
<keyword evidence="2" id="KW-1185">Reference proteome</keyword>
<organism evidence="1 2">
    <name type="scientific">Actinomortierella ambigua</name>
    <dbReference type="NCBI Taxonomy" id="1343610"/>
    <lineage>
        <taxon>Eukaryota</taxon>
        <taxon>Fungi</taxon>
        <taxon>Fungi incertae sedis</taxon>
        <taxon>Mucoromycota</taxon>
        <taxon>Mortierellomycotina</taxon>
        <taxon>Mortierellomycetes</taxon>
        <taxon>Mortierellales</taxon>
        <taxon>Mortierellaceae</taxon>
        <taxon>Actinomortierella</taxon>
    </lineage>
</organism>
<sequence length="210" mass="23088">MLFSAAAVDIVSTPVYSDFACSYFSSALQSNNRLPERAGKYEFVVNNIPGSVAMKLFPTPGKKISAQKTYRFAADLKECKNSRASKQVQVNSAPFKVQARTKRAYELSLDLGLEPTLANLLRYLPADSAKSRLIRGKDKFNTSATTAAGAGVFWKECVFAVGWECIGKFQLYEPQDGDVATMNFLRPTFFPASLDGKPLLESKWVTGTKA</sequence>
<dbReference type="AlphaFoldDB" id="A0A9P6QBD8"/>
<evidence type="ECO:0000313" key="1">
    <source>
        <dbReference type="EMBL" id="KAG0262214.1"/>
    </source>
</evidence>
<protein>
    <submittedName>
        <fullName evidence="1">Uncharacterized protein</fullName>
    </submittedName>
</protein>
<name>A0A9P6QBD8_9FUNG</name>
<comment type="caution">
    <text evidence="1">The sequence shown here is derived from an EMBL/GenBank/DDBJ whole genome shotgun (WGS) entry which is preliminary data.</text>
</comment>
<gene>
    <name evidence="1" type="ORF">DFQ27_002498</name>
</gene>